<keyword evidence="5" id="KW-1133">Transmembrane helix</keyword>
<protein>
    <submittedName>
        <fullName evidence="8">Cytochrome c</fullName>
    </submittedName>
    <submittedName>
        <fullName evidence="7">Thiosulfate dehydrogenase</fullName>
    </submittedName>
</protein>
<keyword evidence="5" id="KW-0812">Transmembrane</keyword>
<dbReference type="SUPFAM" id="SSF46626">
    <property type="entry name" value="Cytochrome c"/>
    <property type="match status" value="2"/>
</dbReference>
<feature type="domain" description="Cytochrome c" evidence="6">
    <location>
        <begin position="110"/>
        <end position="213"/>
    </location>
</feature>
<dbReference type="Pfam" id="PF00034">
    <property type="entry name" value="Cytochrom_C"/>
    <property type="match status" value="1"/>
</dbReference>
<keyword evidence="9" id="KW-1185">Reference proteome</keyword>
<dbReference type="AlphaFoldDB" id="A0A1H9VZG7"/>
<evidence type="ECO:0000313" key="8">
    <source>
        <dbReference type="EMBL" id="SFM23583.1"/>
    </source>
</evidence>
<evidence type="ECO:0000256" key="4">
    <source>
        <dbReference type="PROSITE-ProRule" id="PRU00433"/>
    </source>
</evidence>
<keyword evidence="3 4" id="KW-0408">Iron</keyword>
<proteinExistence type="predicted"/>
<dbReference type="RefSeq" id="WP_074781036.1">
    <property type="nucleotide sequence ID" value="NZ_FOGN01000006.1"/>
</dbReference>
<dbReference type="PROSITE" id="PS51007">
    <property type="entry name" value="CYTC"/>
    <property type="match status" value="2"/>
</dbReference>
<name>A0A1H9VZG7_9GAMM</name>
<dbReference type="Proteomes" id="UP000186599">
    <property type="component" value="Unassembled WGS sequence"/>
</dbReference>
<keyword evidence="2 4" id="KW-0479">Metal-binding</keyword>
<evidence type="ECO:0000256" key="3">
    <source>
        <dbReference type="ARBA" id="ARBA00023004"/>
    </source>
</evidence>
<feature type="transmembrane region" description="Helical" evidence="5">
    <location>
        <begin position="17"/>
        <end position="36"/>
    </location>
</feature>
<evidence type="ECO:0000313" key="9">
    <source>
        <dbReference type="Proteomes" id="UP000186599"/>
    </source>
</evidence>
<accession>A0A1H9VZG7</accession>
<feature type="domain" description="Cytochrome c" evidence="6">
    <location>
        <begin position="237"/>
        <end position="323"/>
    </location>
</feature>
<evidence type="ECO:0000313" key="10">
    <source>
        <dbReference type="Proteomes" id="UP000186904"/>
    </source>
</evidence>
<gene>
    <name evidence="8" type="ORF">SAMN04487855_2822</name>
    <name evidence="7" type="ORF">SAMN05216589_2948</name>
</gene>
<keyword evidence="5" id="KW-0472">Membrane</keyword>
<dbReference type="PANTHER" id="PTHR35008:SF9">
    <property type="entry name" value="CYTOCHROME C DOMAIN-CONTAINING PROTEIN"/>
    <property type="match status" value="1"/>
</dbReference>
<dbReference type="Proteomes" id="UP000186904">
    <property type="component" value="Unassembled WGS sequence"/>
</dbReference>
<evidence type="ECO:0000256" key="2">
    <source>
        <dbReference type="ARBA" id="ARBA00022723"/>
    </source>
</evidence>
<dbReference type="GO" id="GO:0046872">
    <property type="term" value="F:metal ion binding"/>
    <property type="evidence" value="ECO:0007669"/>
    <property type="project" value="UniProtKB-KW"/>
</dbReference>
<dbReference type="EMBL" id="FOUA01000006">
    <property type="protein sequence ID" value="SFM23583.1"/>
    <property type="molecule type" value="Genomic_DNA"/>
</dbReference>
<dbReference type="STRING" id="653930.SAMN05216589_2948"/>
<dbReference type="InterPro" id="IPR036909">
    <property type="entry name" value="Cyt_c-like_dom_sf"/>
</dbReference>
<dbReference type="PANTHER" id="PTHR35008">
    <property type="entry name" value="BLL4482 PROTEIN-RELATED"/>
    <property type="match status" value="1"/>
</dbReference>
<sequence>MSANFKNTGFGSALRRFGMAGAIGLVLFVIGVTLFYSDSFQRLAAAVGTDVDLPDAPGAEVAQANRAAMHAASAAWAKDVQVAAPHIPVGIDGFFAPPTDDEIPDGPFGEAVLRGRDIFNNTPKFAAQYSGNSQSCVNCHLDAGRKVFSAPLWGAYPKYPMYRGKNKKVNTFQDRMHGCFTYSMNAPASPAGGPPPLGDQVYLDLEAYAFWLADGTPAGQTLPGAGYPKVAKTELGYDYERGAKVYAANCALCHSADGQGHIEAAGNVRFPPLWGPEAYNWGAGMARIDTATSFIKYNMPLSQGQTLTDQEAWDVASYINSFERPADPRQVGTLEDARQTFHKDEQSYYGKEVRGKIIGHGVSRTTVAAE</sequence>
<organism evidence="7 10">
    <name type="scientific">Halopseudomonas bauzanensis</name>
    <dbReference type="NCBI Taxonomy" id="653930"/>
    <lineage>
        <taxon>Bacteria</taxon>
        <taxon>Pseudomonadati</taxon>
        <taxon>Pseudomonadota</taxon>
        <taxon>Gammaproteobacteria</taxon>
        <taxon>Pseudomonadales</taxon>
        <taxon>Pseudomonadaceae</taxon>
        <taxon>Halopseudomonas</taxon>
    </lineage>
</organism>
<dbReference type="InterPro" id="IPR051459">
    <property type="entry name" value="Cytochrome_c-type_DH"/>
</dbReference>
<evidence type="ECO:0000259" key="6">
    <source>
        <dbReference type="PROSITE" id="PS51007"/>
    </source>
</evidence>
<dbReference type="Gene3D" id="1.10.760.10">
    <property type="entry name" value="Cytochrome c-like domain"/>
    <property type="match status" value="2"/>
</dbReference>
<keyword evidence="1 4" id="KW-0349">Heme</keyword>
<evidence type="ECO:0000256" key="1">
    <source>
        <dbReference type="ARBA" id="ARBA00022617"/>
    </source>
</evidence>
<reference evidence="9 10" key="1">
    <citation type="submission" date="2016-10" db="EMBL/GenBank/DDBJ databases">
        <authorList>
            <person name="de Groot N.N."/>
        </authorList>
    </citation>
    <scope>NUCLEOTIDE SEQUENCE [LARGE SCALE GENOMIC DNA]</scope>
    <source>
        <strain evidence="8 9">CGMCC 1.9095</strain>
        <strain evidence="7 10">DSM 22558</strain>
    </source>
</reference>
<dbReference type="EMBL" id="FOGN01000006">
    <property type="protein sequence ID" value="SES26673.1"/>
    <property type="molecule type" value="Genomic_DNA"/>
</dbReference>
<dbReference type="Pfam" id="PF21342">
    <property type="entry name" value="SoxA-TsdA_cyt-c"/>
    <property type="match status" value="1"/>
</dbReference>
<dbReference type="InterPro" id="IPR009056">
    <property type="entry name" value="Cyt_c-like_dom"/>
</dbReference>
<dbReference type="GO" id="GO:0020037">
    <property type="term" value="F:heme binding"/>
    <property type="evidence" value="ECO:0007669"/>
    <property type="project" value="InterPro"/>
</dbReference>
<evidence type="ECO:0000256" key="5">
    <source>
        <dbReference type="SAM" id="Phobius"/>
    </source>
</evidence>
<dbReference type="OrthoDB" id="9779283at2"/>
<dbReference type="GO" id="GO:0009055">
    <property type="term" value="F:electron transfer activity"/>
    <property type="evidence" value="ECO:0007669"/>
    <property type="project" value="InterPro"/>
</dbReference>
<evidence type="ECO:0000313" key="7">
    <source>
        <dbReference type="EMBL" id="SES26673.1"/>
    </source>
</evidence>